<dbReference type="SUPFAM" id="SSF48452">
    <property type="entry name" value="TPR-like"/>
    <property type="match status" value="1"/>
</dbReference>
<proteinExistence type="predicted"/>
<keyword evidence="2" id="KW-1185">Reference proteome</keyword>
<evidence type="ECO:0000313" key="1">
    <source>
        <dbReference type="EMBL" id="KAK9918636.1"/>
    </source>
</evidence>
<dbReference type="Gene3D" id="1.25.40.10">
    <property type="entry name" value="Tetratricopeptide repeat domain"/>
    <property type="match status" value="1"/>
</dbReference>
<sequence length="637" mass="69904">MTFAPLSQVAPPTIAAFALAAEKEASLHYKAAAFIYKQVLDIDGEHKECLTSCIRLLLKVGRNKEALELADRAAALYHDDFSQLYLHALCLRDCGRVEDALDELDHAAQVGSQTLDKAFNEDSLKVCKAQTLAQCGGPYAHAASLLISEVLQNNPNHEGALLEYVLIVLQRGLAADATRILLRLLVNNHGNARVRDLFGKCLRQEGMVDLVCSEVGETATATSALAFLAAIARDHGAVNESLILFRRAAESAPGVPTHALAYMHALEILQKYSQILAVAVALLQRTKVKIASLARETIIEILSGLPEQHAPLVWAEADGWQGVPANSAPNEAHPVRASSNTMSAASGQPANQVEYTPAQLDLLAILFTCIKVLYVGGAVGRTYQLIQAVEPARLASAKPLHTTMIRNEAAYHGCVLQLLQAHPPPSPLTASFQQAIYLCGDSHCLPGGWQRLHVQGREVVVVPNLVTGCKIWHLREKGSFYPKTAWANTIASLPDGAWVIFMFGEIDCREGLLLAVDKLKYADIQEAMGVLADIYMEVLTRTVRERDLRIFVHPVPPVLNETRHIVTPFNDLMRERVNSAEPKCSRLRWLDVADEYLCENRAKLNPRLNFDGTHMSPVFLEYINVALQQLTRAQAGE</sequence>
<dbReference type="Proteomes" id="UP001491310">
    <property type="component" value="Unassembled WGS sequence"/>
</dbReference>
<comment type="caution">
    <text evidence="1">The sequence shown here is derived from an EMBL/GenBank/DDBJ whole genome shotgun (WGS) entry which is preliminary data.</text>
</comment>
<evidence type="ECO:0000313" key="2">
    <source>
        <dbReference type="Proteomes" id="UP001491310"/>
    </source>
</evidence>
<evidence type="ECO:0008006" key="3">
    <source>
        <dbReference type="Google" id="ProtNLM"/>
    </source>
</evidence>
<dbReference type="EMBL" id="JALJOT010000001">
    <property type="protein sequence ID" value="KAK9918636.1"/>
    <property type="molecule type" value="Genomic_DNA"/>
</dbReference>
<accession>A0ABR2Z4H8</accession>
<reference evidence="1 2" key="1">
    <citation type="journal article" date="2024" name="Nat. Commun.">
        <title>Phylogenomics reveals the evolutionary origins of lichenization in chlorophyte algae.</title>
        <authorList>
            <person name="Puginier C."/>
            <person name="Libourel C."/>
            <person name="Otte J."/>
            <person name="Skaloud P."/>
            <person name="Haon M."/>
            <person name="Grisel S."/>
            <person name="Petersen M."/>
            <person name="Berrin J.G."/>
            <person name="Delaux P.M."/>
            <person name="Dal Grande F."/>
            <person name="Keller J."/>
        </authorList>
    </citation>
    <scope>NUCLEOTIDE SEQUENCE [LARGE SCALE GENOMIC DNA]</scope>
    <source>
        <strain evidence="1 2">SAG 216-7</strain>
    </source>
</reference>
<protein>
    <recommendedName>
        <fullName evidence="3">TPR-like protein</fullName>
    </recommendedName>
</protein>
<organism evidence="1 2">
    <name type="scientific">Coccomyxa subellipsoidea</name>
    <dbReference type="NCBI Taxonomy" id="248742"/>
    <lineage>
        <taxon>Eukaryota</taxon>
        <taxon>Viridiplantae</taxon>
        <taxon>Chlorophyta</taxon>
        <taxon>core chlorophytes</taxon>
        <taxon>Trebouxiophyceae</taxon>
        <taxon>Trebouxiophyceae incertae sedis</taxon>
        <taxon>Coccomyxaceae</taxon>
        <taxon>Coccomyxa</taxon>
    </lineage>
</organism>
<name>A0ABR2Z4H8_9CHLO</name>
<dbReference type="Pfam" id="PF14559">
    <property type="entry name" value="TPR_19"/>
    <property type="match status" value="1"/>
</dbReference>
<gene>
    <name evidence="1" type="ORF">WJX75_005574</name>
</gene>
<dbReference type="InterPro" id="IPR011990">
    <property type="entry name" value="TPR-like_helical_dom_sf"/>
</dbReference>